<dbReference type="NCBIfam" id="TIGR04056">
    <property type="entry name" value="OMP_RagA_SusC"/>
    <property type="match status" value="1"/>
</dbReference>
<proteinExistence type="inferred from homology"/>
<comment type="caution">
    <text evidence="9">The sequence shown here is derived from an EMBL/GenBank/DDBJ whole genome shotgun (WGS) entry which is preliminary data.</text>
</comment>
<evidence type="ECO:0000256" key="6">
    <source>
        <dbReference type="ARBA" id="ARBA00023237"/>
    </source>
</evidence>
<keyword evidence="2 7" id="KW-0813">Transport</keyword>
<keyword evidence="4 7" id="KW-0812">Transmembrane</keyword>
<dbReference type="InterPro" id="IPR023996">
    <property type="entry name" value="TonB-dep_OMP_SusC/RagA"/>
</dbReference>
<reference evidence="9 10" key="1">
    <citation type="submission" date="2021-05" db="EMBL/GenBank/DDBJ databases">
        <title>A Polyphasic approach of four new species of the genus Ohtaekwangia: Ohtaekwangia histidinii sp. nov., Ohtaekwangia cretensis sp. nov., Ohtaekwangia indiensis sp. nov., Ohtaekwangia reichenbachii sp. nov. from diverse environment.</title>
        <authorList>
            <person name="Octaviana S."/>
        </authorList>
    </citation>
    <scope>NUCLEOTIDE SEQUENCE [LARGE SCALE GENOMIC DNA]</scope>
    <source>
        <strain evidence="9 10">PWU5</strain>
    </source>
</reference>
<dbReference type="InterPro" id="IPR023997">
    <property type="entry name" value="TonB-dep_OMP_SusC/RagA_CS"/>
</dbReference>
<dbReference type="Proteomes" id="UP001319080">
    <property type="component" value="Unassembled WGS sequence"/>
</dbReference>
<dbReference type="Gene3D" id="2.40.170.20">
    <property type="entry name" value="TonB-dependent receptor, beta-barrel domain"/>
    <property type="match status" value="1"/>
</dbReference>
<dbReference type="InterPro" id="IPR036942">
    <property type="entry name" value="Beta-barrel_TonB_sf"/>
</dbReference>
<dbReference type="InterPro" id="IPR039426">
    <property type="entry name" value="TonB-dep_rcpt-like"/>
</dbReference>
<dbReference type="InterPro" id="IPR008969">
    <property type="entry name" value="CarboxyPept-like_regulatory"/>
</dbReference>
<keyword evidence="6 7" id="KW-0998">Cell outer membrane</keyword>
<dbReference type="Gene3D" id="2.170.130.10">
    <property type="entry name" value="TonB-dependent receptor, plug domain"/>
    <property type="match status" value="1"/>
</dbReference>
<dbReference type="Pfam" id="PF13715">
    <property type="entry name" value="CarbopepD_reg_2"/>
    <property type="match status" value="1"/>
</dbReference>
<keyword evidence="10" id="KW-1185">Reference proteome</keyword>
<dbReference type="EMBL" id="JAHESE010000045">
    <property type="protein sequence ID" value="MBT1711941.1"/>
    <property type="molecule type" value="Genomic_DNA"/>
</dbReference>
<dbReference type="RefSeq" id="WP_254087510.1">
    <property type="nucleotide sequence ID" value="NZ_JAHESE010000045.1"/>
</dbReference>
<comment type="subcellular location">
    <subcellularLocation>
        <location evidence="1 7">Cell outer membrane</location>
        <topology evidence="1 7">Multi-pass membrane protein</topology>
    </subcellularLocation>
</comment>
<keyword evidence="5 7" id="KW-0472">Membrane</keyword>
<evidence type="ECO:0000256" key="2">
    <source>
        <dbReference type="ARBA" id="ARBA00022448"/>
    </source>
</evidence>
<evidence type="ECO:0000256" key="5">
    <source>
        <dbReference type="ARBA" id="ARBA00023136"/>
    </source>
</evidence>
<evidence type="ECO:0000256" key="7">
    <source>
        <dbReference type="PROSITE-ProRule" id="PRU01360"/>
    </source>
</evidence>
<dbReference type="SUPFAM" id="SSF56935">
    <property type="entry name" value="Porins"/>
    <property type="match status" value="1"/>
</dbReference>
<protein>
    <submittedName>
        <fullName evidence="9">SusC/RagA family TonB-linked outer membrane protein</fullName>
    </submittedName>
</protein>
<comment type="similarity">
    <text evidence="7">Belongs to the TonB-dependent receptor family.</text>
</comment>
<evidence type="ECO:0000256" key="3">
    <source>
        <dbReference type="ARBA" id="ARBA00022452"/>
    </source>
</evidence>
<keyword evidence="3 7" id="KW-1134">Transmembrane beta strand</keyword>
<evidence type="ECO:0000256" key="1">
    <source>
        <dbReference type="ARBA" id="ARBA00004571"/>
    </source>
</evidence>
<feature type="domain" description="TonB-dependent receptor plug" evidence="8">
    <location>
        <begin position="235"/>
        <end position="354"/>
    </location>
</feature>
<gene>
    <name evidence="9" type="ORF">KK062_27105</name>
</gene>
<dbReference type="InterPro" id="IPR037066">
    <property type="entry name" value="Plug_dom_sf"/>
</dbReference>
<dbReference type="AlphaFoldDB" id="A0AAP2GSM8"/>
<dbReference type="Gene3D" id="2.60.40.1120">
    <property type="entry name" value="Carboxypeptidase-like, regulatory domain"/>
    <property type="match status" value="1"/>
</dbReference>
<evidence type="ECO:0000313" key="9">
    <source>
        <dbReference type="EMBL" id="MBT1711941.1"/>
    </source>
</evidence>
<evidence type="ECO:0000259" key="8">
    <source>
        <dbReference type="Pfam" id="PF07715"/>
    </source>
</evidence>
<evidence type="ECO:0000313" key="10">
    <source>
        <dbReference type="Proteomes" id="UP001319080"/>
    </source>
</evidence>
<name>A0AAP2GSM8_9BACT</name>
<evidence type="ECO:0000256" key="4">
    <source>
        <dbReference type="ARBA" id="ARBA00022692"/>
    </source>
</evidence>
<dbReference type="SUPFAM" id="SSF49464">
    <property type="entry name" value="Carboxypeptidase regulatory domain-like"/>
    <property type="match status" value="1"/>
</dbReference>
<dbReference type="PROSITE" id="PS52016">
    <property type="entry name" value="TONB_DEPENDENT_REC_3"/>
    <property type="match status" value="1"/>
</dbReference>
<dbReference type="GO" id="GO:0009279">
    <property type="term" value="C:cell outer membrane"/>
    <property type="evidence" value="ECO:0007669"/>
    <property type="project" value="UniProtKB-SubCell"/>
</dbReference>
<sequence length="1108" mass="122460">MKQNFTYKGLARLYFIMRVSLVNLILLVTPCLQVLNASPANGQNVHDTFVSINVEHVPLKKVFKIIEDQTGLLFVYPPDLVEVYNDVSVNDSHISVYEVLESTLTNLPIAFKESDNNIYFFWKSSVDKDNSVVDGKFPQTITGKVIEMSSGTGLPGVSIVIKGTTNGTTTDAEGRYAIEARADDILVFSSVGFKNQEILVGGRSVVDIQMEEDVASLNEVVINGGYYTTTSEAKTGSIVKISEKEIRDQPVTSPLLSLQGRAAGVDISPNSGVPGGGINIKIRGQGSIRLDGGYPLYVIDGVPVDSSPLESASSVIIGKYDPLSTLNPANIQSIEVLKDADATAIYGSRGANGVVLITTKKASGERTSADFNIYRGVGQLSKKMKMLNTQQYLDLRREAFRNNDNEIISEFNAPDLLVWDTTRFTDWQDVLIGGTSNITDLQGGISGGTSNTSFRLGGGYHKETTIFPGDFYFERLTGNLSINHRSKDGKFNATVSSNYGVSNNYFFESPSAAIDALSLPPNAPNLYNEGSGLNWELASFGTSTWNNPLAEYRKTNDAESASLIFNSTLSYNLWKGVIVKTNLGYNNLVSSEIIKIPLSSYNPDWAMYNTPESTFGDGLRRSWIVEPQILFSRMIKFHGIDAVLGSTFQEGSNRYKQITGTGYASDALLGSLQGAASNRIVVDDNSQYRYTALFARIGYNWKEKYFLSVTGRRDGSSRFGPENRFGNFGSLGAAWIFSKEDVFDRLPFVSFGKVRASLGITGNDQIGDYRYLDTYKVTPGKYHGTVGLYPTSLYNPEYKWEVNKKIEAAIELGLIKDRLFIEVAWYNNRSSNQLTNYQLPGTTGLGAVFRNLDATVENTGWELTSNAHLFNRSNFKWDVSFNISLPNNKLIEFFDLDRSSYANTYVVGEPVTIQRFYKYTGVDPGTGVYTFLDVDSNGVLNGDDKIVTKDFSPKYFGGITNTISYGSFEMSFLFQFVKKVAMSYLPANVPGQAVNVPVDFYNSRWRQIGDITDVEKLSTGFDLFSSFNNNYSSNNSIQDASFFRLKTLSMSYSVPGSLLDRAKIKQLRVYFHGQNIFTATDFFGLDPETGTTVIPALRMMSLGVQIGI</sequence>
<dbReference type="NCBIfam" id="TIGR04057">
    <property type="entry name" value="SusC_RagA_signa"/>
    <property type="match status" value="1"/>
</dbReference>
<dbReference type="Pfam" id="PF07715">
    <property type="entry name" value="Plug"/>
    <property type="match status" value="1"/>
</dbReference>
<organism evidence="9 10">
    <name type="scientific">Dawidia cretensis</name>
    <dbReference type="NCBI Taxonomy" id="2782350"/>
    <lineage>
        <taxon>Bacteria</taxon>
        <taxon>Pseudomonadati</taxon>
        <taxon>Bacteroidota</taxon>
        <taxon>Cytophagia</taxon>
        <taxon>Cytophagales</taxon>
        <taxon>Chryseotaleaceae</taxon>
        <taxon>Dawidia</taxon>
    </lineage>
</organism>
<dbReference type="InterPro" id="IPR012910">
    <property type="entry name" value="Plug_dom"/>
</dbReference>
<accession>A0AAP2GSM8</accession>